<keyword evidence="3" id="KW-1185">Reference proteome</keyword>
<feature type="transmembrane region" description="Helical" evidence="1">
    <location>
        <begin position="7"/>
        <end position="26"/>
    </location>
</feature>
<name>A0A512BIN4_9BACT</name>
<accession>A0A512BIN4</accession>
<keyword evidence="1" id="KW-1133">Transmembrane helix</keyword>
<dbReference type="Proteomes" id="UP000321513">
    <property type="component" value="Unassembled WGS sequence"/>
</dbReference>
<dbReference type="EMBL" id="BJYT01000027">
    <property type="protein sequence ID" value="GEO11735.1"/>
    <property type="molecule type" value="Genomic_DNA"/>
</dbReference>
<protein>
    <submittedName>
        <fullName evidence="2">Uncharacterized protein</fullName>
    </submittedName>
</protein>
<evidence type="ECO:0000313" key="2">
    <source>
        <dbReference type="EMBL" id="GEO11735.1"/>
    </source>
</evidence>
<sequence length="85" mass="9268">MNKFWQAVLINVAIVYALALFTLGFGDSSGLLIIPIFLSVMEFFLSIPFLVVEKSRNAGKVMMAAAGIIFLIGLGVCTVIPFRLE</sequence>
<keyword evidence="1" id="KW-0812">Transmembrane</keyword>
<dbReference type="RefSeq" id="WP_147205846.1">
    <property type="nucleotide sequence ID" value="NZ_BJYT01000027.1"/>
</dbReference>
<organism evidence="2 3">
    <name type="scientific">Segetibacter aerophilus</name>
    <dbReference type="NCBI Taxonomy" id="670293"/>
    <lineage>
        <taxon>Bacteria</taxon>
        <taxon>Pseudomonadati</taxon>
        <taxon>Bacteroidota</taxon>
        <taxon>Chitinophagia</taxon>
        <taxon>Chitinophagales</taxon>
        <taxon>Chitinophagaceae</taxon>
        <taxon>Segetibacter</taxon>
    </lineage>
</organism>
<keyword evidence="1" id="KW-0472">Membrane</keyword>
<gene>
    <name evidence="2" type="ORF">SAE01_42310</name>
</gene>
<comment type="caution">
    <text evidence="2">The sequence shown here is derived from an EMBL/GenBank/DDBJ whole genome shotgun (WGS) entry which is preliminary data.</text>
</comment>
<feature type="transmembrane region" description="Helical" evidence="1">
    <location>
        <begin position="32"/>
        <end position="52"/>
    </location>
</feature>
<proteinExistence type="predicted"/>
<feature type="transmembrane region" description="Helical" evidence="1">
    <location>
        <begin position="64"/>
        <end position="84"/>
    </location>
</feature>
<evidence type="ECO:0000256" key="1">
    <source>
        <dbReference type="SAM" id="Phobius"/>
    </source>
</evidence>
<evidence type="ECO:0000313" key="3">
    <source>
        <dbReference type="Proteomes" id="UP000321513"/>
    </source>
</evidence>
<reference evidence="2 3" key="1">
    <citation type="submission" date="2019-07" db="EMBL/GenBank/DDBJ databases">
        <title>Whole genome shotgun sequence of Segetibacter aerophilus NBRC 106135.</title>
        <authorList>
            <person name="Hosoyama A."/>
            <person name="Uohara A."/>
            <person name="Ohji S."/>
            <person name="Ichikawa N."/>
        </authorList>
    </citation>
    <scope>NUCLEOTIDE SEQUENCE [LARGE SCALE GENOMIC DNA]</scope>
    <source>
        <strain evidence="2 3">NBRC 106135</strain>
    </source>
</reference>
<dbReference type="AlphaFoldDB" id="A0A512BIN4"/>